<feature type="DNA-binding region" description="H-T-H motif" evidence="2">
    <location>
        <begin position="41"/>
        <end position="60"/>
    </location>
</feature>
<evidence type="ECO:0000259" key="3">
    <source>
        <dbReference type="PROSITE" id="PS50977"/>
    </source>
</evidence>
<evidence type="ECO:0000313" key="4">
    <source>
        <dbReference type="EMBL" id="MCI2286201.1"/>
    </source>
</evidence>
<dbReference type="RefSeq" id="WP_242289552.1">
    <property type="nucleotide sequence ID" value="NZ_JAKKSL010000008.1"/>
</dbReference>
<organism evidence="4 5">
    <name type="scientific">Colwellia maritima</name>
    <dbReference type="NCBI Taxonomy" id="2912588"/>
    <lineage>
        <taxon>Bacteria</taxon>
        <taxon>Pseudomonadati</taxon>
        <taxon>Pseudomonadota</taxon>
        <taxon>Gammaproteobacteria</taxon>
        <taxon>Alteromonadales</taxon>
        <taxon>Colwelliaceae</taxon>
        <taxon>Colwellia</taxon>
    </lineage>
</organism>
<dbReference type="Pfam" id="PF00440">
    <property type="entry name" value="TetR_N"/>
    <property type="match status" value="1"/>
</dbReference>
<comment type="caution">
    <text evidence="4">The sequence shown here is derived from an EMBL/GenBank/DDBJ whole genome shotgun (WGS) entry which is preliminary data.</text>
</comment>
<dbReference type="PANTHER" id="PTHR30055">
    <property type="entry name" value="HTH-TYPE TRANSCRIPTIONAL REGULATOR RUTR"/>
    <property type="match status" value="1"/>
</dbReference>
<dbReference type="InterPro" id="IPR001647">
    <property type="entry name" value="HTH_TetR"/>
</dbReference>
<dbReference type="Proteomes" id="UP001139646">
    <property type="component" value="Unassembled WGS sequence"/>
</dbReference>
<evidence type="ECO:0000256" key="1">
    <source>
        <dbReference type="ARBA" id="ARBA00023125"/>
    </source>
</evidence>
<feature type="domain" description="HTH tetR-type" evidence="3">
    <location>
        <begin position="18"/>
        <end position="78"/>
    </location>
</feature>
<gene>
    <name evidence="4" type="ORF">L3081_25695</name>
</gene>
<dbReference type="Gene3D" id="1.10.357.10">
    <property type="entry name" value="Tetracycline Repressor, domain 2"/>
    <property type="match status" value="1"/>
</dbReference>
<dbReference type="PROSITE" id="PS50977">
    <property type="entry name" value="HTH_TETR_2"/>
    <property type="match status" value="1"/>
</dbReference>
<dbReference type="Pfam" id="PF14246">
    <property type="entry name" value="TetR_C_7"/>
    <property type="match status" value="1"/>
</dbReference>
<name>A0ABS9X7L2_9GAMM</name>
<dbReference type="PANTHER" id="PTHR30055:SF146">
    <property type="entry name" value="HTH-TYPE TRANSCRIPTIONAL DUAL REGULATOR CECR"/>
    <property type="match status" value="1"/>
</dbReference>
<dbReference type="InterPro" id="IPR050109">
    <property type="entry name" value="HTH-type_TetR-like_transc_reg"/>
</dbReference>
<dbReference type="SUPFAM" id="SSF46689">
    <property type="entry name" value="Homeodomain-like"/>
    <property type="match status" value="1"/>
</dbReference>
<reference evidence="4" key="1">
    <citation type="submission" date="2022-01" db="EMBL/GenBank/DDBJ databases">
        <title>Colwellia maritima, isolated from seawater.</title>
        <authorList>
            <person name="Kristyanto S."/>
            <person name="Jung J."/>
            <person name="Jeon C.O."/>
        </authorList>
    </citation>
    <scope>NUCLEOTIDE SEQUENCE</scope>
    <source>
        <strain evidence="4">MSW7</strain>
    </source>
</reference>
<evidence type="ECO:0000256" key="2">
    <source>
        <dbReference type="PROSITE-ProRule" id="PRU00335"/>
    </source>
</evidence>
<dbReference type="InterPro" id="IPR039536">
    <property type="entry name" value="TetR_C_Proteobacteria"/>
</dbReference>
<keyword evidence="1 2" id="KW-0238">DNA-binding</keyword>
<proteinExistence type="predicted"/>
<dbReference type="EMBL" id="JAKKSL010000008">
    <property type="protein sequence ID" value="MCI2286201.1"/>
    <property type="molecule type" value="Genomic_DNA"/>
</dbReference>
<keyword evidence="5" id="KW-1185">Reference proteome</keyword>
<accession>A0ABS9X7L2</accession>
<evidence type="ECO:0000313" key="5">
    <source>
        <dbReference type="Proteomes" id="UP001139646"/>
    </source>
</evidence>
<sequence>MVEKEMAKHERVGRPLDHSKDKAIFTAAHELLFSKGPAEFSIEAVARLAKVSKVTIYSRYTNREALIDAVISQQAKRMAESLSIEPASLIDVRSALTDFGVSLLSFLLSQEYQDFMRALSSTSGLSVDVVQNIYRSGPQCTTNKLADWMSHAHQRGLLNLSEPEKCAELLLGMLMGLNVVRVMYGEPCQRDRHNIENHVSWVINTFLKLYES</sequence>
<protein>
    <submittedName>
        <fullName evidence="4">TetR/AcrR family transcriptional regulator</fullName>
    </submittedName>
</protein>
<dbReference type="InterPro" id="IPR009057">
    <property type="entry name" value="Homeodomain-like_sf"/>
</dbReference>